<evidence type="ECO:0000256" key="2">
    <source>
        <dbReference type="ARBA" id="ARBA00022448"/>
    </source>
</evidence>
<reference evidence="8" key="2">
    <citation type="submission" date="2020-09" db="EMBL/GenBank/DDBJ databases">
        <authorList>
            <person name="Sun Q."/>
            <person name="Zhou Y."/>
        </authorList>
    </citation>
    <scope>NUCLEOTIDE SEQUENCE</scope>
    <source>
        <strain evidence="8">CGMCC 1.12506</strain>
    </source>
</reference>
<dbReference type="PANTHER" id="PTHR36838:SF1">
    <property type="entry name" value="SLR1864 PROTEIN"/>
    <property type="match status" value="1"/>
</dbReference>
<keyword evidence="4 7" id="KW-0812">Transmembrane</keyword>
<name>A0A917DC46_9FLAO</name>
<feature type="transmembrane region" description="Helical" evidence="7">
    <location>
        <begin position="188"/>
        <end position="207"/>
    </location>
</feature>
<dbReference type="GO" id="GO:0016020">
    <property type="term" value="C:membrane"/>
    <property type="evidence" value="ECO:0007669"/>
    <property type="project" value="UniProtKB-SubCell"/>
</dbReference>
<evidence type="ECO:0000256" key="5">
    <source>
        <dbReference type="ARBA" id="ARBA00022989"/>
    </source>
</evidence>
<dbReference type="InterPro" id="IPR004776">
    <property type="entry name" value="Mem_transp_PIN-like"/>
</dbReference>
<evidence type="ECO:0000256" key="1">
    <source>
        <dbReference type="ARBA" id="ARBA00004141"/>
    </source>
</evidence>
<dbReference type="Proteomes" id="UP000625735">
    <property type="component" value="Unassembled WGS sequence"/>
</dbReference>
<comment type="subcellular location">
    <subcellularLocation>
        <location evidence="1">Membrane</location>
        <topology evidence="1">Multi-pass membrane protein</topology>
    </subcellularLocation>
</comment>
<keyword evidence="5 7" id="KW-1133">Transmembrane helix</keyword>
<dbReference type="Pfam" id="PF03547">
    <property type="entry name" value="Mem_trans"/>
    <property type="match status" value="1"/>
</dbReference>
<feature type="transmembrane region" description="Helical" evidence="7">
    <location>
        <begin position="28"/>
        <end position="48"/>
    </location>
</feature>
<keyword evidence="2" id="KW-0813">Transport</keyword>
<feature type="transmembrane region" description="Helical" evidence="7">
    <location>
        <begin position="128"/>
        <end position="146"/>
    </location>
</feature>
<keyword evidence="3" id="KW-1003">Cell membrane</keyword>
<evidence type="ECO:0000256" key="7">
    <source>
        <dbReference type="SAM" id="Phobius"/>
    </source>
</evidence>
<feature type="transmembrane region" description="Helical" evidence="7">
    <location>
        <begin position="280"/>
        <end position="299"/>
    </location>
</feature>
<organism evidence="8 9">
    <name type="scientific">Flavobacterium orientale</name>
    <dbReference type="NCBI Taxonomy" id="1756020"/>
    <lineage>
        <taxon>Bacteria</taxon>
        <taxon>Pseudomonadati</taxon>
        <taxon>Bacteroidota</taxon>
        <taxon>Flavobacteriia</taxon>
        <taxon>Flavobacteriales</taxon>
        <taxon>Flavobacteriaceae</taxon>
        <taxon>Flavobacterium</taxon>
    </lineage>
</organism>
<evidence type="ECO:0000256" key="4">
    <source>
        <dbReference type="ARBA" id="ARBA00022692"/>
    </source>
</evidence>
<proteinExistence type="predicted"/>
<reference evidence="8" key="1">
    <citation type="journal article" date="2014" name="Int. J. Syst. Evol. Microbiol.">
        <title>Complete genome sequence of Corynebacterium casei LMG S-19264T (=DSM 44701T), isolated from a smear-ripened cheese.</title>
        <authorList>
            <consortium name="US DOE Joint Genome Institute (JGI-PGF)"/>
            <person name="Walter F."/>
            <person name="Albersmeier A."/>
            <person name="Kalinowski J."/>
            <person name="Ruckert C."/>
        </authorList>
    </citation>
    <scope>NUCLEOTIDE SEQUENCE</scope>
    <source>
        <strain evidence="8">CGMCC 1.12506</strain>
    </source>
</reference>
<protein>
    <submittedName>
        <fullName evidence="8">Transporter</fullName>
    </submittedName>
</protein>
<evidence type="ECO:0000256" key="3">
    <source>
        <dbReference type="ARBA" id="ARBA00022475"/>
    </source>
</evidence>
<dbReference type="EMBL" id="BMFG01000004">
    <property type="protein sequence ID" value="GGD25546.1"/>
    <property type="molecule type" value="Genomic_DNA"/>
</dbReference>
<keyword evidence="9" id="KW-1185">Reference proteome</keyword>
<gene>
    <name evidence="8" type="ORF">GCM10011343_14620</name>
</gene>
<feature type="transmembrane region" description="Helical" evidence="7">
    <location>
        <begin position="158"/>
        <end position="176"/>
    </location>
</feature>
<evidence type="ECO:0000256" key="6">
    <source>
        <dbReference type="ARBA" id="ARBA00023136"/>
    </source>
</evidence>
<sequence>MENIILLFLCLALGVGLRYIKSFPINGHIALNHFVIYISLPSLALYYIPKIEISSKLLFPLGIAWLGFALSFLFFSILQKWLGWSKKLTGCLVITGGLSNTAFIGYPVSEALYGQEGLQTAIFVDQPGSFVVTATLAVAAAVYFSKGETNTKSIVSKILLFPPFISFLIACFLNLFQTDFPELMQTVFLKLGSTVTAIALVAVGLQLKIDKNSQHWNFLTLGLFFKLFLMPAFFLLLYKIILGADGVQIDVSIMQSAMAPMITGSILASTYGLKPKLSSMMVGVGIPLSFLTLAFWYWVLTMI</sequence>
<accession>A0A917DC46</accession>
<evidence type="ECO:0000313" key="9">
    <source>
        <dbReference type="Proteomes" id="UP000625735"/>
    </source>
</evidence>
<feature type="transmembrane region" description="Helical" evidence="7">
    <location>
        <begin position="57"/>
        <end position="78"/>
    </location>
</feature>
<dbReference type="GO" id="GO:0055085">
    <property type="term" value="P:transmembrane transport"/>
    <property type="evidence" value="ECO:0007669"/>
    <property type="project" value="InterPro"/>
</dbReference>
<feature type="transmembrane region" description="Helical" evidence="7">
    <location>
        <begin position="219"/>
        <end position="241"/>
    </location>
</feature>
<dbReference type="AlphaFoldDB" id="A0A917DC46"/>
<dbReference type="RefSeq" id="WP_188361889.1">
    <property type="nucleotide sequence ID" value="NZ_BMFG01000004.1"/>
</dbReference>
<dbReference type="PANTHER" id="PTHR36838">
    <property type="entry name" value="AUXIN EFFLUX CARRIER FAMILY PROTEIN"/>
    <property type="match status" value="1"/>
</dbReference>
<feature type="transmembrane region" description="Helical" evidence="7">
    <location>
        <begin position="253"/>
        <end position="273"/>
    </location>
</feature>
<evidence type="ECO:0000313" key="8">
    <source>
        <dbReference type="EMBL" id="GGD25546.1"/>
    </source>
</evidence>
<keyword evidence="6 7" id="KW-0472">Membrane</keyword>
<comment type="caution">
    <text evidence="8">The sequence shown here is derived from an EMBL/GenBank/DDBJ whole genome shotgun (WGS) entry which is preliminary data.</text>
</comment>